<sequence length="119" mass="13915">MDAFCLGLAQVQIISRQQVNLDCPIDYEFVSDQQREVQTRPGIFGQVTDQLSLSYVCLEVNYLHFNPLVYCRIIIYQRSDYYLISIKSDLLSSNKSRENFRTWYFETEAATCGDVLMNF</sequence>
<organism evidence="1 2">
    <name type="scientific">Spironucleus salmonicida</name>
    <dbReference type="NCBI Taxonomy" id="348837"/>
    <lineage>
        <taxon>Eukaryota</taxon>
        <taxon>Metamonada</taxon>
        <taxon>Diplomonadida</taxon>
        <taxon>Hexamitidae</taxon>
        <taxon>Hexamitinae</taxon>
        <taxon>Spironucleus</taxon>
    </lineage>
</organism>
<dbReference type="GeneID" id="94294778"/>
<evidence type="ECO:0000313" key="2">
    <source>
        <dbReference type="Proteomes" id="UP000018208"/>
    </source>
</evidence>
<accession>A0A9P8LZY0</accession>
<evidence type="ECO:0000313" key="1">
    <source>
        <dbReference type="EMBL" id="KAH0577403.1"/>
    </source>
</evidence>
<keyword evidence="2" id="KW-1185">Reference proteome</keyword>
<proteinExistence type="predicted"/>
<comment type="caution">
    <text evidence="1">The sequence shown here is derived from an EMBL/GenBank/DDBJ whole genome shotgun (WGS) entry which is preliminary data.</text>
</comment>
<dbReference type="Proteomes" id="UP000018208">
    <property type="component" value="Unassembled WGS sequence"/>
</dbReference>
<dbReference type="EMBL" id="AUWU02000001">
    <property type="protein sequence ID" value="KAH0577403.1"/>
    <property type="molecule type" value="Genomic_DNA"/>
</dbReference>
<dbReference type="KEGG" id="ssao:94294778"/>
<dbReference type="RefSeq" id="XP_067768176.1">
    <property type="nucleotide sequence ID" value="XM_067904694.1"/>
</dbReference>
<name>A0A9P8LZY0_9EUKA</name>
<reference evidence="1 2" key="1">
    <citation type="journal article" date="2014" name="PLoS Genet.">
        <title>The Genome of Spironucleus salmonicida Highlights a Fish Pathogen Adapted to Fluctuating Environments.</title>
        <authorList>
            <person name="Xu F."/>
            <person name="Jerlstrom-Hultqvist J."/>
            <person name="Einarsson E."/>
            <person name="Astvaldsson A."/>
            <person name="Svard S.G."/>
            <person name="Andersson J.O."/>
        </authorList>
    </citation>
    <scope>NUCLEOTIDE SEQUENCE [LARGE SCALE GENOMIC DNA]</scope>
    <source>
        <strain evidence="1 2">ATCC 50377</strain>
    </source>
</reference>
<dbReference type="AlphaFoldDB" id="A0A9P8LZY0"/>
<protein>
    <submittedName>
        <fullName evidence="1">Uncharacterized protein</fullName>
    </submittedName>
</protein>
<gene>
    <name evidence="1" type="ORF">SS50377_20755</name>
</gene>